<name>A0ABQ1I7V6_9ALTE</name>
<dbReference type="PROSITE" id="PS51257">
    <property type="entry name" value="PROKAR_LIPOPROTEIN"/>
    <property type="match status" value="1"/>
</dbReference>
<protein>
    <submittedName>
        <fullName evidence="2">Uncharacterized protein</fullName>
    </submittedName>
</protein>
<reference evidence="3" key="1">
    <citation type="journal article" date="2019" name="Int. J. Syst. Evol. Microbiol.">
        <title>The Global Catalogue of Microorganisms (GCM) 10K type strain sequencing project: providing services to taxonomists for standard genome sequencing and annotation.</title>
        <authorList>
            <consortium name="The Broad Institute Genomics Platform"/>
            <consortium name="The Broad Institute Genome Sequencing Center for Infectious Disease"/>
            <person name="Wu L."/>
            <person name="Ma J."/>
        </authorList>
    </citation>
    <scope>NUCLEOTIDE SEQUENCE [LARGE SCALE GENOMIC DNA]</scope>
    <source>
        <strain evidence="3">CGMCC 1.10131</strain>
    </source>
</reference>
<evidence type="ECO:0000313" key="3">
    <source>
        <dbReference type="Proteomes" id="UP000651977"/>
    </source>
</evidence>
<feature type="chain" id="PRO_5046337207" evidence="1">
    <location>
        <begin position="21"/>
        <end position="140"/>
    </location>
</feature>
<comment type="caution">
    <text evidence="2">The sequence shown here is derived from an EMBL/GenBank/DDBJ whole genome shotgun (WGS) entry which is preliminary data.</text>
</comment>
<feature type="signal peptide" evidence="1">
    <location>
        <begin position="1"/>
        <end position="20"/>
    </location>
</feature>
<keyword evidence="3" id="KW-1185">Reference proteome</keyword>
<accession>A0ABQ1I7V6</accession>
<gene>
    <name evidence="2" type="ORF">GCM10007414_39170</name>
</gene>
<proteinExistence type="predicted"/>
<dbReference type="EMBL" id="BMDY01000049">
    <property type="protein sequence ID" value="GGB21935.1"/>
    <property type="molecule type" value="Genomic_DNA"/>
</dbReference>
<evidence type="ECO:0000256" key="1">
    <source>
        <dbReference type="SAM" id="SignalP"/>
    </source>
</evidence>
<sequence>MRTLLMLLLSVWMISSCSQAPIEKHTYVLPYKSFGTPSMSGKLLGVEWFQWNAHGDSRPIAYPVNIVVYRGITLKEAEATYPVNPEAEMDYRYVEYSDALSYFDKNIVEVNEMAEEGYPMGRLAEQLEDTRSLIIDAFAN</sequence>
<organism evidence="2 3">
    <name type="scientific">Agarivorans gilvus</name>
    <dbReference type="NCBI Taxonomy" id="680279"/>
    <lineage>
        <taxon>Bacteria</taxon>
        <taxon>Pseudomonadati</taxon>
        <taxon>Pseudomonadota</taxon>
        <taxon>Gammaproteobacteria</taxon>
        <taxon>Alteromonadales</taxon>
        <taxon>Alteromonadaceae</taxon>
        <taxon>Agarivorans</taxon>
    </lineage>
</organism>
<dbReference type="Proteomes" id="UP000651977">
    <property type="component" value="Unassembled WGS sequence"/>
</dbReference>
<dbReference type="RefSeq" id="WP_055733962.1">
    <property type="nucleotide sequence ID" value="NZ_BMDY01000049.1"/>
</dbReference>
<evidence type="ECO:0000313" key="2">
    <source>
        <dbReference type="EMBL" id="GGB21935.1"/>
    </source>
</evidence>
<keyword evidence="1" id="KW-0732">Signal</keyword>